<evidence type="ECO:0000256" key="3">
    <source>
        <dbReference type="ARBA" id="ARBA00022614"/>
    </source>
</evidence>
<evidence type="ECO:0000256" key="2">
    <source>
        <dbReference type="ARBA" id="ARBA00009592"/>
    </source>
</evidence>
<dbReference type="InterPro" id="IPR032675">
    <property type="entry name" value="LRR_dom_sf"/>
</dbReference>
<dbReference type="Pfam" id="PF00560">
    <property type="entry name" value="LRR_1"/>
    <property type="match status" value="2"/>
</dbReference>
<dbReference type="EMBL" id="OU466860">
    <property type="protein sequence ID" value="CAH2059774.1"/>
    <property type="molecule type" value="Genomic_DNA"/>
</dbReference>
<organism evidence="12 13">
    <name type="scientific">Thlaspi arvense</name>
    <name type="common">Field penny-cress</name>
    <dbReference type="NCBI Taxonomy" id="13288"/>
    <lineage>
        <taxon>Eukaryota</taxon>
        <taxon>Viridiplantae</taxon>
        <taxon>Streptophyta</taxon>
        <taxon>Embryophyta</taxon>
        <taxon>Tracheophyta</taxon>
        <taxon>Spermatophyta</taxon>
        <taxon>Magnoliopsida</taxon>
        <taxon>eudicotyledons</taxon>
        <taxon>Gunneridae</taxon>
        <taxon>Pentapetalae</taxon>
        <taxon>rosids</taxon>
        <taxon>malvids</taxon>
        <taxon>Brassicales</taxon>
        <taxon>Brassicaceae</taxon>
        <taxon>Thlaspideae</taxon>
        <taxon>Thlaspi</taxon>
    </lineage>
</organism>
<dbReference type="InterPro" id="IPR003591">
    <property type="entry name" value="Leu-rich_rpt_typical-subtyp"/>
</dbReference>
<evidence type="ECO:0000313" key="13">
    <source>
        <dbReference type="Proteomes" id="UP000836841"/>
    </source>
</evidence>
<evidence type="ECO:0000256" key="8">
    <source>
        <dbReference type="ARBA" id="ARBA00023136"/>
    </source>
</evidence>
<dbReference type="Gene3D" id="3.80.10.10">
    <property type="entry name" value="Ribonuclease Inhibitor"/>
    <property type="match status" value="2"/>
</dbReference>
<evidence type="ECO:0000256" key="10">
    <source>
        <dbReference type="SAM" id="SignalP"/>
    </source>
</evidence>
<proteinExistence type="inferred from homology"/>
<sequence>MRLHFLLLLLLCCVSPSTFLIATANTHGGGLVGCHPRQIQAFSQFKNEFDTRRCNHSDFSNGVWCDNSTGEITKLRLSACLSGTLKPNSSLFGLHHLRYLNLFGNNFISSSLPFEFGNLNKLEVLSLSSNAFNGQVPSSFSNLSMLSVLNLSNNELTGSFPLVGNLTKLTVLKISHNHFSGTLNSKSSLFELRQLHELHLPFNNFSSSLHLEFGNLNKLEILSLSNNGFLGQVPPTISNMTSLTEMYLGENGLTGSFPLVQNLTKLTLISLYGNHFYGTIPSSLFTLPFLVEVDVSGNQFTGSIEHPNSSSPSRLELLNLGNNEFEGKILEPISKFITLKYLDLSFLKTSTPIDLSLFSSFKLFVYLSLSEEEEEEVLNWKGVAIGYGPGLLLGLAITQAIASYKPAWLVKIIGPKKS</sequence>
<dbReference type="InterPro" id="IPR001611">
    <property type="entry name" value="Leu-rich_rpt"/>
</dbReference>
<dbReference type="SMART" id="SM00369">
    <property type="entry name" value="LRR_TYP"/>
    <property type="match status" value="5"/>
</dbReference>
<evidence type="ECO:0000256" key="9">
    <source>
        <dbReference type="ARBA" id="ARBA00023180"/>
    </source>
</evidence>
<keyword evidence="3" id="KW-0433">Leucine-rich repeat</keyword>
<comment type="subcellular location">
    <subcellularLocation>
        <location evidence="1">Membrane</location>
        <topology evidence="1">Single-pass type I membrane protein</topology>
    </subcellularLocation>
</comment>
<evidence type="ECO:0000256" key="6">
    <source>
        <dbReference type="ARBA" id="ARBA00022737"/>
    </source>
</evidence>
<dbReference type="FunFam" id="3.80.10.10:FF:000041">
    <property type="entry name" value="LRR receptor-like serine/threonine-protein kinase ERECTA"/>
    <property type="match status" value="1"/>
</dbReference>
<evidence type="ECO:0000313" key="12">
    <source>
        <dbReference type="EMBL" id="CAH2059774.1"/>
    </source>
</evidence>
<feature type="chain" id="PRO_5043919687" description="Disease resistance R13L4/SHOC-2-like LRR domain-containing protein" evidence="10">
    <location>
        <begin position="20"/>
        <end position="418"/>
    </location>
</feature>
<keyword evidence="8" id="KW-0472">Membrane</keyword>
<dbReference type="Proteomes" id="UP000836841">
    <property type="component" value="Chromosome 4"/>
</dbReference>
<reference evidence="12 13" key="1">
    <citation type="submission" date="2022-03" db="EMBL/GenBank/DDBJ databases">
        <authorList>
            <person name="Nunn A."/>
            <person name="Chopra R."/>
            <person name="Nunn A."/>
            <person name="Contreras Garrido A."/>
        </authorList>
    </citation>
    <scope>NUCLEOTIDE SEQUENCE [LARGE SCALE GENOMIC DNA]</scope>
</reference>
<comment type="similarity">
    <text evidence="2">Belongs to the RLP family.</text>
</comment>
<keyword evidence="9" id="KW-0325">Glycoprotein</keyword>
<dbReference type="GO" id="GO:0016020">
    <property type="term" value="C:membrane"/>
    <property type="evidence" value="ECO:0007669"/>
    <property type="project" value="UniProtKB-SubCell"/>
</dbReference>
<keyword evidence="6" id="KW-0677">Repeat</keyword>
<evidence type="ECO:0000256" key="5">
    <source>
        <dbReference type="ARBA" id="ARBA00022729"/>
    </source>
</evidence>
<keyword evidence="13" id="KW-1185">Reference proteome</keyword>
<protein>
    <recommendedName>
        <fullName evidence="11">Disease resistance R13L4/SHOC-2-like LRR domain-containing protein</fullName>
    </recommendedName>
</protein>
<accession>A0AAU9SCG1</accession>
<dbReference type="Pfam" id="PF23598">
    <property type="entry name" value="LRR_14"/>
    <property type="match status" value="1"/>
</dbReference>
<dbReference type="PROSITE" id="PS51257">
    <property type="entry name" value="PROKAR_LIPOPROTEIN"/>
    <property type="match status" value="1"/>
</dbReference>
<name>A0AAU9SCG1_THLAR</name>
<dbReference type="InterPro" id="IPR055414">
    <property type="entry name" value="LRR_R13L4/SHOC2-like"/>
</dbReference>
<dbReference type="AlphaFoldDB" id="A0AAU9SCG1"/>
<gene>
    <name evidence="12" type="ORF">TAV2_LOCUS15028</name>
</gene>
<dbReference type="PANTHER" id="PTHR48064:SF6">
    <property type="entry name" value="RECEPTOR-LIKE PROTEIN KINASE 2"/>
    <property type="match status" value="1"/>
</dbReference>
<feature type="signal peptide" evidence="10">
    <location>
        <begin position="1"/>
        <end position="19"/>
    </location>
</feature>
<feature type="domain" description="Disease resistance R13L4/SHOC-2-like LRR" evidence="11">
    <location>
        <begin position="75"/>
        <end position="208"/>
    </location>
</feature>
<dbReference type="PANTHER" id="PTHR48064">
    <property type="entry name" value="OS01G0750400 PROTEIN"/>
    <property type="match status" value="1"/>
</dbReference>
<evidence type="ECO:0000256" key="7">
    <source>
        <dbReference type="ARBA" id="ARBA00022989"/>
    </source>
</evidence>
<keyword evidence="7" id="KW-1133">Transmembrane helix</keyword>
<dbReference type="SUPFAM" id="SSF52058">
    <property type="entry name" value="L domain-like"/>
    <property type="match status" value="1"/>
</dbReference>
<evidence type="ECO:0000256" key="4">
    <source>
        <dbReference type="ARBA" id="ARBA00022692"/>
    </source>
</evidence>
<keyword evidence="4" id="KW-0812">Transmembrane</keyword>
<keyword evidence="5 10" id="KW-0732">Signal</keyword>
<evidence type="ECO:0000259" key="11">
    <source>
        <dbReference type="Pfam" id="PF23598"/>
    </source>
</evidence>
<evidence type="ECO:0000256" key="1">
    <source>
        <dbReference type="ARBA" id="ARBA00004479"/>
    </source>
</evidence>
<dbReference type="InterPro" id="IPR053038">
    <property type="entry name" value="RLP_Defense"/>
</dbReference>